<proteinExistence type="predicted"/>
<dbReference type="EMBL" id="DS995259">
    <property type="protein sequence ID" value="EDZ40212.1"/>
    <property type="molecule type" value="Genomic_DNA"/>
</dbReference>
<accession>B6AKV6</accession>
<dbReference type="Pfam" id="PF14076">
    <property type="entry name" value="DUF4258"/>
    <property type="match status" value="1"/>
</dbReference>
<reference evidence="1" key="2">
    <citation type="journal article" date="2008" name="PLoS Biol.">
        <title>Population genomic analysis of strain variation in Leptospirillum group II bacteria involved in acid mine drainage formation.</title>
        <authorList>
            <person name="Simmons S.L."/>
            <person name="Dibartolo G."/>
            <person name="Denef V.J."/>
            <person name="Goltsman D.S."/>
            <person name="Thelen M.P."/>
            <person name="Banfield J.F."/>
        </authorList>
    </citation>
    <scope>NUCLEOTIDE SEQUENCE [LARGE SCALE GENOMIC DNA]</scope>
</reference>
<evidence type="ECO:0000313" key="1">
    <source>
        <dbReference type="EMBL" id="EDZ40212.1"/>
    </source>
</evidence>
<reference evidence="1" key="1">
    <citation type="journal article" date="2004" name="Nature">
        <title>Community structure and metabolism through reconstruction of microbial genomes from the environment.</title>
        <authorList>
            <person name="Tyson G.W."/>
            <person name="Chapman J."/>
            <person name="Hugenholtz P."/>
            <person name="Allen E.E."/>
            <person name="Ram R.J."/>
            <person name="Richardson P.M."/>
            <person name="Solovyev V.V."/>
            <person name="Rubin E.M."/>
            <person name="Rokhsar D.S."/>
            <person name="Banfield J.F."/>
        </authorList>
    </citation>
    <scope>NUCLEOTIDE SEQUENCE [LARGE SCALE GENOMIC DNA]</scope>
</reference>
<dbReference type="InterPro" id="IPR025354">
    <property type="entry name" value="DUF4258"/>
</dbReference>
<name>B6AKV6_9BACT</name>
<organism evidence="1">
    <name type="scientific">Leptospirillum sp. Group II '5-way CG'</name>
    <dbReference type="NCBI Taxonomy" id="419541"/>
    <lineage>
        <taxon>Bacteria</taxon>
        <taxon>Pseudomonadati</taxon>
        <taxon>Nitrospirota</taxon>
        <taxon>Nitrospiria</taxon>
        <taxon>Nitrospirales</taxon>
        <taxon>Nitrospiraceae</taxon>
        <taxon>Leptospirillum</taxon>
    </lineage>
</organism>
<gene>
    <name evidence="1" type="ORF">CGL2_10641011</name>
</gene>
<sequence length="95" mass="10908">MDCKTLKLTLHAYERILEREIKTEDIFNVVETGEVIEKYPSDKPYPSCLILGYCEGKPLHVVVAKDEGTGICFVITSYEPESALWSHDFRKRSPE</sequence>
<dbReference type="AlphaFoldDB" id="B6AKV6"/>
<evidence type="ECO:0008006" key="2">
    <source>
        <dbReference type="Google" id="ProtNLM"/>
    </source>
</evidence>
<protein>
    <recommendedName>
        <fullName evidence="2">DUF4258 domain-containing protein</fullName>
    </recommendedName>
</protein>